<evidence type="ECO:0000313" key="1">
    <source>
        <dbReference type="EMBL" id="MEL1243920.1"/>
    </source>
</evidence>
<dbReference type="RefSeq" id="WP_341696236.1">
    <property type="nucleotide sequence ID" value="NZ_JBBYHR010000003.1"/>
</dbReference>
<evidence type="ECO:0000313" key="2">
    <source>
        <dbReference type="Proteomes" id="UP001464555"/>
    </source>
</evidence>
<protein>
    <submittedName>
        <fullName evidence="1">Uncharacterized protein</fullName>
    </submittedName>
</protein>
<keyword evidence="2" id="KW-1185">Reference proteome</keyword>
<gene>
    <name evidence="1" type="ORF">AAEO56_06565</name>
</gene>
<dbReference type="EMBL" id="JBBYHR010000003">
    <property type="protein sequence ID" value="MEL1243920.1"/>
    <property type="molecule type" value="Genomic_DNA"/>
</dbReference>
<organism evidence="1 2">
    <name type="scientific">Flavobacterium arundinis</name>
    <dbReference type="NCBI Taxonomy" id="3139143"/>
    <lineage>
        <taxon>Bacteria</taxon>
        <taxon>Pseudomonadati</taxon>
        <taxon>Bacteroidota</taxon>
        <taxon>Flavobacteriia</taxon>
        <taxon>Flavobacteriales</taxon>
        <taxon>Flavobacteriaceae</taxon>
        <taxon>Flavobacterium</taxon>
    </lineage>
</organism>
<proteinExistence type="predicted"/>
<reference evidence="1 2" key="1">
    <citation type="submission" date="2024-04" db="EMBL/GenBank/DDBJ databases">
        <title>Flavobacterium sp. DGU11 16S ribosomal RNA gene Genome sequencing and assembly.</title>
        <authorList>
            <person name="Park S."/>
        </authorList>
    </citation>
    <scope>NUCLEOTIDE SEQUENCE [LARGE SCALE GENOMIC DNA]</scope>
    <source>
        <strain evidence="1 2">DGU11</strain>
    </source>
</reference>
<sequence length="234" mass="27507">MTPPTIDQIEHYCNDLVSSWKENYAKKNYKECLELSQKFITNLKPIYNDRLYGDTDQAKESYSCMYIFMILSKSFEDVIKLVELTANKNWPNDQAKTESIWQVLWDAKERLDIFNSHCRNKNLFKFLLQQLKKLEHCFYDLFGKGIYMSPVILVKKASCSICGLNIKGCAHIPGYLYDGKPCKEIAEDFEIQGADIVQSPHDMRCRVWPWNFIDESRVNVRIMNLNKLDDFIKN</sequence>
<dbReference type="Proteomes" id="UP001464555">
    <property type="component" value="Unassembled WGS sequence"/>
</dbReference>
<name>A0ABU9HUU1_9FLAO</name>
<comment type="caution">
    <text evidence="1">The sequence shown here is derived from an EMBL/GenBank/DDBJ whole genome shotgun (WGS) entry which is preliminary data.</text>
</comment>
<accession>A0ABU9HUU1</accession>